<accession>A0A9W9V586</accession>
<dbReference type="AlphaFoldDB" id="A0A9W9V586"/>
<evidence type="ECO:0000313" key="3">
    <source>
        <dbReference type="Proteomes" id="UP001148299"/>
    </source>
</evidence>
<name>A0A9W9V586_PENBR</name>
<keyword evidence="3" id="KW-1185">Reference proteome</keyword>
<evidence type="ECO:0000256" key="1">
    <source>
        <dbReference type="SAM" id="MobiDB-lite"/>
    </source>
</evidence>
<dbReference type="Proteomes" id="UP001148299">
    <property type="component" value="Unassembled WGS sequence"/>
</dbReference>
<proteinExistence type="predicted"/>
<reference evidence="2" key="1">
    <citation type="submission" date="2022-12" db="EMBL/GenBank/DDBJ databases">
        <authorList>
            <person name="Petersen C."/>
        </authorList>
    </citation>
    <scope>NUCLEOTIDE SEQUENCE</scope>
    <source>
        <strain evidence="2">IBT 35675</strain>
    </source>
</reference>
<gene>
    <name evidence="2" type="ORF">N7541_000657</name>
</gene>
<evidence type="ECO:0000313" key="2">
    <source>
        <dbReference type="EMBL" id="KAJ5366716.1"/>
    </source>
</evidence>
<protein>
    <submittedName>
        <fullName evidence="2">Uncharacterized protein</fullName>
    </submittedName>
</protein>
<feature type="region of interest" description="Disordered" evidence="1">
    <location>
        <begin position="95"/>
        <end position="122"/>
    </location>
</feature>
<feature type="region of interest" description="Disordered" evidence="1">
    <location>
        <begin position="1"/>
        <end position="31"/>
    </location>
</feature>
<sequence length="122" mass="13197">MQGIIKVHPPRERGDAQAGEGRSDRGIGIHAERRIWSRRRRQTVVLATGTRSSGTQAHGRGVGESAYARLFGPFMASSDKHHCVVLEEHFPQAAAVGDAPSQAQELGPRDGLPAADMHLNQL</sequence>
<comment type="caution">
    <text evidence="2">The sequence shown here is derived from an EMBL/GenBank/DDBJ whole genome shotgun (WGS) entry which is preliminary data.</text>
</comment>
<dbReference type="EMBL" id="JAPZBR010000001">
    <property type="protein sequence ID" value="KAJ5366716.1"/>
    <property type="molecule type" value="Genomic_DNA"/>
</dbReference>
<organism evidence="2 3">
    <name type="scientific">Penicillium brevicompactum</name>
    <dbReference type="NCBI Taxonomy" id="5074"/>
    <lineage>
        <taxon>Eukaryota</taxon>
        <taxon>Fungi</taxon>
        <taxon>Dikarya</taxon>
        <taxon>Ascomycota</taxon>
        <taxon>Pezizomycotina</taxon>
        <taxon>Eurotiomycetes</taxon>
        <taxon>Eurotiomycetidae</taxon>
        <taxon>Eurotiales</taxon>
        <taxon>Aspergillaceae</taxon>
        <taxon>Penicillium</taxon>
    </lineage>
</organism>
<feature type="compositionally biased region" description="Basic and acidic residues" evidence="1">
    <location>
        <begin position="9"/>
        <end position="31"/>
    </location>
</feature>
<reference evidence="2" key="2">
    <citation type="journal article" date="2023" name="IMA Fungus">
        <title>Comparative genomic study of the Penicillium genus elucidates a diverse pangenome and 15 lateral gene transfer events.</title>
        <authorList>
            <person name="Petersen C."/>
            <person name="Sorensen T."/>
            <person name="Nielsen M.R."/>
            <person name="Sondergaard T.E."/>
            <person name="Sorensen J.L."/>
            <person name="Fitzpatrick D.A."/>
            <person name="Frisvad J.C."/>
            <person name="Nielsen K.L."/>
        </authorList>
    </citation>
    <scope>NUCLEOTIDE SEQUENCE</scope>
    <source>
        <strain evidence="2">IBT 35675</strain>
    </source>
</reference>